<protein>
    <recommendedName>
        <fullName evidence="5">MYND-type domain-containing protein</fullName>
    </recommendedName>
</protein>
<evidence type="ECO:0000313" key="7">
    <source>
        <dbReference type="Proteomes" id="UP001383192"/>
    </source>
</evidence>
<evidence type="ECO:0000256" key="2">
    <source>
        <dbReference type="ARBA" id="ARBA00022771"/>
    </source>
</evidence>
<dbReference type="Pfam" id="PF01753">
    <property type="entry name" value="zf-MYND"/>
    <property type="match status" value="1"/>
</dbReference>
<feature type="domain" description="MYND-type" evidence="5">
    <location>
        <begin position="146"/>
        <end position="185"/>
    </location>
</feature>
<dbReference type="AlphaFoldDB" id="A0AAW0BAH5"/>
<sequence>MPYEVRQYYITTTPLVRVYQYSMGNSPRVKKYPGAPIIPSEVRQYYINTTPLVRVYQYSIGNSPRVKQYPGAPIIPSEVRQYYINTTPLVRVYQYSASNLPEKSKTLALRSCLLKHRLNIRLPLVAFSQMLPPHRTIPLSNPHGYCEHCSSRLDSWIERCDQCSSAVYCSNECRFLHLPRHYLLCYDLTSLAEHSERTLLGARLLKSGRLFVDTYYNPIRAAAAHRALEVLDSHRPDNEPRWSFFRCVCEVTDQYLWLFFLQEKDEAPRIGEPRANDLRYPYPSSRAIQVVRDDYPGDQSSMEKALEAKAAVTRNNTGILVAFWIRDRDGNTVADFVTCMDIPTILDLQFSYFTQTPEQDLANCS</sequence>
<evidence type="ECO:0000313" key="6">
    <source>
        <dbReference type="EMBL" id="KAK7022906.1"/>
    </source>
</evidence>
<reference evidence="6 7" key="1">
    <citation type="submission" date="2024-01" db="EMBL/GenBank/DDBJ databases">
        <title>A draft genome for a cacao thread blight-causing isolate of Paramarasmius palmivorus.</title>
        <authorList>
            <person name="Baruah I.K."/>
            <person name="Bukari Y."/>
            <person name="Amoako-Attah I."/>
            <person name="Meinhardt L.W."/>
            <person name="Bailey B.A."/>
            <person name="Cohen S.P."/>
        </authorList>
    </citation>
    <scope>NUCLEOTIDE SEQUENCE [LARGE SCALE GENOMIC DNA]</scope>
    <source>
        <strain evidence="6 7">GH-12</strain>
    </source>
</reference>
<accession>A0AAW0BAH5</accession>
<keyword evidence="2 4" id="KW-0863">Zinc-finger</keyword>
<gene>
    <name evidence="6" type="ORF">VNI00_016893</name>
</gene>
<keyword evidence="7" id="KW-1185">Reference proteome</keyword>
<keyword evidence="3" id="KW-0862">Zinc</keyword>
<dbReference type="PROSITE" id="PS50865">
    <property type="entry name" value="ZF_MYND_2"/>
    <property type="match status" value="1"/>
</dbReference>
<evidence type="ECO:0000256" key="4">
    <source>
        <dbReference type="PROSITE-ProRule" id="PRU00134"/>
    </source>
</evidence>
<dbReference type="Proteomes" id="UP001383192">
    <property type="component" value="Unassembled WGS sequence"/>
</dbReference>
<dbReference type="SUPFAM" id="SSF144232">
    <property type="entry name" value="HIT/MYND zinc finger-like"/>
    <property type="match status" value="1"/>
</dbReference>
<comment type="caution">
    <text evidence="6">The sequence shown here is derived from an EMBL/GenBank/DDBJ whole genome shotgun (WGS) entry which is preliminary data.</text>
</comment>
<dbReference type="EMBL" id="JAYKXP010000144">
    <property type="protein sequence ID" value="KAK7022906.1"/>
    <property type="molecule type" value="Genomic_DNA"/>
</dbReference>
<evidence type="ECO:0000256" key="3">
    <source>
        <dbReference type="ARBA" id="ARBA00022833"/>
    </source>
</evidence>
<organism evidence="6 7">
    <name type="scientific">Paramarasmius palmivorus</name>
    <dbReference type="NCBI Taxonomy" id="297713"/>
    <lineage>
        <taxon>Eukaryota</taxon>
        <taxon>Fungi</taxon>
        <taxon>Dikarya</taxon>
        <taxon>Basidiomycota</taxon>
        <taxon>Agaricomycotina</taxon>
        <taxon>Agaricomycetes</taxon>
        <taxon>Agaricomycetidae</taxon>
        <taxon>Agaricales</taxon>
        <taxon>Marasmiineae</taxon>
        <taxon>Marasmiaceae</taxon>
        <taxon>Paramarasmius</taxon>
    </lineage>
</organism>
<name>A0AAW0BAH5_9AGAR</name>
<evidence type="ECO:0000256" key="1">
    <source>
        <dbReference type="ARBA" id="ARBA00022723"/>
    </source>
</evidence>
<dbReference type="Gene3D" id="6.10.140.2220">
    <property type="match status" value="1"/>
</dbReference>
<proteinExistence type="predicted"/>
<dbReference type="InterPro" id="IPR002893">
    <property type="entry name" value="Znf_MYND"/>
</dbReference>
<dbReference type="GO" id="GO:0008270">
    <property type="term" value="F:zinc ion binding"/>
    <property type="evidence" value="ECO:0007669"/>
    <property type="project" value="UniProtKB-KW"/>
</dbReference>
<keyword evidence="1" id="KW-0479">Metal-binding</keyword>
<evidence type="ECO:0000259" key="5">
    <source>
        <dbReference type="PROSITE" id="PS50865"/>
    </source>
</evidence>